<dbReference type="PANTHER" id="PTHR14581:SF4">
    <property type="entry name" value="PROLINE-RICH PROTEIN 15"/>
    <property type="match status" value="1"/>
</dbReference>
<evidence type="ECO:0000256" key="1">
    <source>
        <dbReference type="ARBA" id="ARBA00010096"/>
    </source>
</evidence>
<feature type="compositionally biased region" description="Basic and acidic residues" evidence="2">
    <location>
        <begin position="149"/>
        <end position="159"/>
    </location>
</feature>
<keyword evidence="5" id="KW-1185">Reference proteome</keyword>
<feature type="region of interest" description="Disordered" evidence="2">
    <location>
        <begin position="118"/>
        <end position="159"/>
    </location>
</feature>
<feature type="compositionally biased region" description="Basic and acidic residues" evidence="2">
    <location>
        <begin position="424"/>
        <end position="461"/>
    </location>
</feature>
<dbReference type="AlphaFoldDB" id="A0AAD7W2F9"/>
<dbReference type="PANTHER" id="PTHR14581">
    <property type="match status" value="1"/>
</dbReference>
<dbReference type="PROSITE" id="PS51082">
    <property type="entry name" value="WH2"/>
    <property type="match status" value="1"/>
</dbReference>
<organism evidence="4 5">
    <name type="scientific">Aldrovandia affinis</name>
    <dbReference type="NCBI Taxonomy" id="143900"/>
    <lineage>
        <taxon>Eukaryota</taxon>
        <taxon>Metazoa</taxon>
        <taxon>Chordata</taxon>
        <taxon>Craniata</taxon>
        <taxon>Vertebrata</taxon>
        <taxon>Euteleostomi</taxon>
        <taxon>Actinopterygii</taxon>
        <taxon>Neopterygii</taxon>
        <taxon>Teleostei</taxon>
        <taxon>Notacanthiformes</taxon>
        <taxon>Halosauridae</taxon>
        <taxon>Aldrovandia</taxon>
    </lineage>
</organism>
<dbReference type="GO" id="GO:0003779">
    <property type="term" value="F:actin binding"/>
    <property type="evidence" value="ECO:0007669"/>
    <property type="project" value="InterPro"/>
</dbReference>
<sequence length="473" mass="50285">MKIAGSLTWGETHFQRRGVTRSARELRGMAERTPWWRAFMTRKKGGPGPSSDAEVQKSRADPESPAAARQSASQPGNPPADPPGDPPTERDASSASPFGAEACELESVFNEQSCRRNMKVSRSGRFKERRRARASLPQDYEGGDAAAARAKDGDTREQPDTGLRVKQCLFLLLLLLLLLHPHLHLPQPQQDLRHPAQTPLNPSLWWQWGGGAPLADIQKGARLKKVAQVNDRSAPTIANPKGSSGGVSPSSNAGVAPGGSSVVAPSLGGLFAGGFPVLRSAGQRDAGPRPASSQGARPLWSPPVAEGGQGDSARPAERGSPVRTLPPPPTATPTPSKPTPPAPFTLAPPPPPLLSRTDQPKPACPLGPAPGPAPTDHQTHLAAGRLAPPPAPPTRSPTTELSNRTPPPPPPSAPPPALRNGHLHSLDDFESKFQFHPVDDLPPPEEFKPFHRIYPSKEARVNPKPPGVRTHMR</sequence>
<comment type="similarity">
    <text evidence="1">Belongs to the PRR15 family.</text>
</comment>
<evidence type="ECO:0000313" key="5">
    <source>
        <dbReference type="Proteomes" id="UP001221898"/>
    </source>
</evidence>
<accession>A0AAD7W2F9</accession>
<evidence type="ECO:0000313" key="4">
    <source>
        <dbReference type="EMBL" id="KAJ8377210.1"/>
    </source>
</evidence>
<feature type="compositionally biased region" description="Pro residues" evidence="2">
    <location>
        <begin position="405"/>
        <end position="417"/>
    </location>
</feature>
<feature type="compositionally biased region" description="Basic residues" evidence="2">
    <location>
        <begin position="118"/>
        <end position="133"/>
    </location>
</feature>
<evidence type="ECO:0000256" key="2">
    <source>
        <dbReference type="SAM" id="MobiDB-lite"/>
    </source>
</evidence>
<protein>
    <recommendedName>
        <fullName evidence="3">WH2 domain-containing protein</fullName>
    </recommendedName>
</protein>
<evidence type="ECO:0000259" key="3">
    <source>
        <dbReference type="PROSITE" id="PS51082"/>
    </source>
</evidence>
<dbReference type="Pfam" id="PF15321">
    <property type="entry name" value="ATAD4"/>
    <property type="match status" value="1"/>
</dbReference>
<feature type="region of interest" description="Disordered" evidence="2">
    <location>
        <begin position="281"/>
        <end position="473"/>
    </location>
</feature>
<feature type="compositionally biased region" description="Pro residues" evidence="2">
    <location>
        <begin position="76"/>
        <end position="86"/>
    </location>
</feature>
<dbReference type="Proteomes" id="UP001221898">
    <property type="component" value="Unassembled WGS sequence"/>
</dbReference>
<feature type="compositionally biased region" description="Pro residues" evidence="2">
    <location>
        <begin position="362"/>
        <end position="373"/>
    </location>
</feature>
<feature type="region of interest" description="Disordered" evidence="2">
    <location>
        <begin position="226"/>
        <end position="258"/>
    </location>
</feature>
<name>A0AAD7W2F9_9TELE</name>
<dbReference type="InterPro" id="IPR028237">
    <property type="entry name" value="PRR15"/>
</dbReference>
<feature type="compositionally biased region" description="Pro residues" evidence="2">
    <location>
        <begin position="324"/>
        <end position="353"/>
    </location>
</feature>
<feature type="compositionally biased region" description="Low complexity" evidence="2">
    <location>
        <begin position="239"/>
        <end position="255"/>
    </location>
</feature>
<comment type="caution">
    <text evidence="4">The sequence shown here is derived from an EMBL/GenBank/DDBJ whole genome shotgun (WGS) entry which is preliminary data.</text>
</comment>
<dbReference type="InterPro" id="IPR003124">
    <property type="entry name" value="WH2_dom"/>
</dbReference>
<dbReference type="EMBL" id="JAINUG010000361">
    <property type="protein sequence ID" value="KAJ8377210.1"/>
    <property type="molecule type" value="Genomic_DNA"/>
</dbReference>
<reference evidence="4" key="1">
    <citation type="journal article" date="2023" name="Science">
        <title>Genome structures resolve the early diversification of teleost fishes.</title>
        <authorList>
            <person name="Parey E."/>
            <person name="Louis A."/>
            <person name="Montfort J."/>
            <person name="Bouchez O."/>
            <person name="Roques C."/>
            <person name="Iampietro C."/>
            <person name="Lluch J."/>
            <person name="Castinel A."/>
            <person name="Donnadieu C."/>
            <person name="Desvignes T."/>
            <person name="Floi Bucao C."/>
            <person name="Jouanno E."/>
            <person name="Wen M."/>
            <person name="Mejri S."/>
            <person name="Dirks R."/>
            <person name="Jansen H."/>
            <person name="Henkel C."/>
            <person name="Chen W.J."/>
            <person name="Zahm M."/>
            <person name="Cabau C."/>
            <person name="Klopp C."/>
            <person name="Thompson A.W."/>
            <person name="Robinson-Rechavi M."/>
            <person name="Braasch I."/>
            <person name="Lecointre G."/>
            <person name="Bobe J."/>
            <person name="Postlethwait J.H."/>
            <person name="Berthelot C."/>
            <person name="Roest Crollius H."/>
            <person name="Guiguen Y."/>
        </authorList>
    </citation>
    <scope>NUCLEOTIDE SEQUENCE</scope>
    <source>
        <strain evidence="4">NC1722</strain>
    </source>
</reference>
<gene>
    <name evidence="4" type="ORF">AAFF_G00265050</name>
</gene>
<proteinExistence type="inferred from homology"/>
<dbReference type="Pfam" id="PF02205">
    <property type="entry name" value="WH2"/>
    <property type="match status" value="1"/>
</dbReference>
<feature type="domain" description="WH2" evidence="3">
    <location>
        <begin position="209"/>
        <end position="226"/>
    </location>
</feature>
<feature type="compositionally biased region" description="Low complexity" evidence="2">
    <location>
        <begin position="64"/>
        <end position="75"/>
    </location>
</feature>
<feature type="region of interest" description="Disordered" evidence="2">
    <location>
        <begin position="32"/>
        <end position="96"/>
    </location>
</feature>